<evidence type="ECO:0000313" key="2">
    <source>
        <dbReference type="EMBL" id="UUL81244.1"/>
    </source>
</evidence>
<gene>
    <name evidence="2" type="ORF">NMP03_08355</name>
</gene>
<dbReference type="Gene3D" id="3.30.110.40">
    <property type="entry name" value="TusA-like domain"/>
    <property type="match status" value="1"/>
</dbReference>
<keyword evidence="3" id="KW-1185">Reference proteome</keyword>
<organism evidence="2 3">
    <name type="scientific">Sphingomonas qomolangmaensis</name>
    <dbReference type="NCBI Taxonomy" id="2918765"/>
    <lineage>
        <taxon>Bacteria</taxon>
        <taxon>Pseudomonadati</taxon>
        <taxon>Pseudomonadota</taxon>
        <taxon>Alphaproteobacteria</taxon>
        <taxon>Sphingomonadales</taxon>
        <taxon>Sphingomonadaceae</taxon>
        <taxon>Sphingomonas</taxon>
    </lineage>
</organism>
<name>A0ABY5L605_9SPHN</name>
<dbReference type="InterPro" id="IPR001455">
    <property type="entry name" value="TusA-like"/>
</dbReference>
<dbReference type="EMBL" id="CP101740">
    <property type="protein sequence ID" value="UUL81244.1"/>
    <property type="molecule type" value="Genomic_DNA"/>
</dbReference>
<protein>
    <submittedName>
        <fullName evidence="2">Sulfurtransferase TusA family protein</fullName>
    </submittedName>
</protein>
<dbReference type="Pfam" id="PF01206">
    <property type="entry name" value="TusA"/>
    <property type="match status" value="1"/>
</dbReference>
<proteinExistence type="predicted"/>
<dbReference type="InterPro" id="IPR036868">
    <property type="entry name" value="TusA-like_sf"/>
</dbReference>
<evidence type="ECO:0000259" key="1">
    <source>
        <dbReference type="Pfam" id="PF01206"/>
    </source>
</evidence>
<evidence type="ECO:0000313" key="3">
    <source>
        <dbReference type="Proteomes" id="UP001058533"/>
    </source>
</evidence>
<reference evidence="2" key="1">
    <citation type="submission" date="2022-07" db="EMBL/GenBank/DDBJ databases">
        <title>Sphingomonas sp. nov., a novel bacterium isolated from the north slope of the Mount Everest.</title>
        <authorList>
            <person name="Cui X."/>
            <person name="Liu Y."/>
        </authorList>
    </citation>
    <scope>NUCLEOTIDE SEQUENCE</scope>
    <source>
        <strain evidence="2">S5-59</strain>
    </source>
</reference>
<dbReference type="Proteomes" id="UP001058533">
    <property type="component" value="Chromosome"/>
</dbReference>
<dbReference type="RefSeq" id="WP_256504894.1">
    <property type="nucleotide sequence ID" value="NZ_CP101740.1"/>
</dbReference>
<accession>A0ABY5L605</accession>
<dbReference type="SUPFAM" id="SSF64307">
    <property type="entry name" value="SirA-like"/>
    <property type="match status" value="1"/>
</dbReference>
<sequence length="72" mass="7621">MSDAPLRIDARGLKCPWPAIRLGRALRGGAAIVEISADDPAAERELAALASACGAAFTRLESQVFRIETRAV</sequence>
<feature type="domain" description="UPF0033" evidence="1">
    <location>
        <begin position="7"/>
        <end position="67"/>
    </location>
</feature>